<reference evidence="5 6" key="1">
    <citation type="submission" date="2019-07" db="EMBL/GenBank/DDBJ databases">
        <authorList>
            <person name="Brisse S."/>
            <person name="Rodrigues C."/>
            <person name="Thorpe H."/>
        </authorList>
    </citation>
    <scope>NUCLEOTIDE SEQUENCE [LARGE SCALE GENOMIC DNA]</scope>
    <source>
        <strain evidence="5">SB6422</strain>
    </source>
</reference>
<dbReference type="GO" id="GO:0004342">
    <property type="term" value="F:glucosamine-6-phosphate deaminase activity"/>
    <property type="evidence" value="ECO:0007669"/>
    <property type="project" value="UniProtKB-UniRule"/>
</dbReference>
<evidence type="ECO:0000256" key="1">
    <source>
        <dbReference type="ARBA" id="ARBA00022801"/>
    </source>
</evidence>
<dbReference type="CDD" id="cd01399">
    <property type="entry name" value="GlcN6P_deaminase"/>
    <property type="match status" value="1"/>
</dbReference>
<evidence type="ECO:0000256" key="2">
    <source>
        <dbReference type="NCBIfam" id="TIGR00502"/>
    </source>
</evidence>
<dbReference type="PANTHER" id="PTHR11280">
    <property type="entry name" value="GLUCOSAMINE-6-PHOSPHATE ISOMERASE"/>
    <property type="match status" value="1"/>
</dbReference>
<keyword evidence="1 4" id="KW-0378">Hydrolase</keyword>
<dbReference type="GO" id="GO:0005737">
    <property type="term" value="C:cytoplasm"/>
    <property type="evidence" value="ECO:0007669"/>
    <property type="project" value="TreeGrafter"/>
</dbReference>
<dbReference type="GO" id="GO:0005975">
    <property type="term" value="P:carbohydrate metabolic process"/>
    <property type="evidence" value="ECO:0007669"/>
    <property type="project" value="InterPro"/>
</dbReference>
<dbReference type="InterPro" id="IPR006148">
    <property type="entry name" value="Glc/Gal-6P_isomerase"/>
</dbReference>
<sequence>MLNFIITETYKEMSELSANRIAIALAKKPDLVMALPTGGTPVGLLEEMSRMAKSGEVNFSQSKSFNIDEYIPLKKDNPQSYYWFLEHYFYQHANIPSENTFVPNVLADDLTAECARYEHEIQSHGDFDITILGIGHDGHIGFNEPHATHSPVCHIIDLNEETIEANSRFFSRKEDVPLQAITLGMGTILRSKEIVLIANGKSKAAVMKQLHDCIRIDPLFPASFLLMHPDVTIICDREAASLINA</sequence>
<dbReference type="InterPro" id="IPR037171">
    <property type="entry name" value="NagB/RpiA_transferase-like"/>
</dbReference>
<protein>
    <recommendedName>
        <fullName evidence="2">Glucosamine-6-phosphate deaminase</fullName>
        <ecNumber evidence="2">3.5.99.6</ecNumber>
    </recommendedName>
</protein>
<dbReference type="RefSeq" id="WP_112216356.1">
    <property type="nucleotide sequence ID" value="NZ_CABGGQ010000010.1"/>
</dbReference>
<dbReference type="GO" id="GO:0006046">
    <property type="term" value="P:N-acetylglucosamine catabolic process"/>
    <property type="evidence" value="ECO:0007669"/>
    <property type="project" value="UniProtKB-UniRule"/>
</dbReference>
<accession>A0A564ICI8</accession>
<dbReference type="Proteomes" id="UP001075001">
    <property type="component" value="Unassembled WGS sequence"/>
</dbReference>
<dbReference type="OrthoDB" id="9810967at2"/>
<feature type="domain" description="Glucosamine/galactosamine-6-phosphate isomerase" evidence="3">
    <location>
        <begin position="10"/>
        <end position="224"/>
    </location>
</feature>
<dbReference type="EMBL" id="JAPQEX020000001">
    <property type="protein sequence ID" value="MDG1640571.1"/>
    <property type="molecule type" value="Genomic_DNA"/>
</dbReference>
<dbReference type="InterPro" id="IPR004547">
    <property type="entry name" value="Glucosamine6P_isomerase"/>
</dbReference>
<evidence type="ECO:0000313" key="6">
    <source>
        <dbReference type="Proteomes" id="UP000317374"/>
    </source>
</evidence>
<evidence type="ECO:0000259" key="3">
    <source>
        <dbReference type="Pfam" id="PF01182"/>
    </source>
</evidence>
<dbReference type="EMBL" id="CABGGW010000009">
    <property type="protein sequence ID" value="VUS43190.1"/>
    <property type="molecule type" value="Genomic_DNA"/>
</dbReference>
<gene>
    <name evidence="5" type="primary">nagB_3</name>
    <name evidence="4" type="synonym">nagB</name>
    <name evidence="4" type="ORF">OXR69_001420</name>
    <name evidence="5" type="ORF">SB6422_05147</name>
</gene>
<evidence type="ECO:0000313" key="4">
    <source>
        <dbReference type="EMBL" id="MDG1640571.1"/>
    </source>
</evidence>
<dbReference type="Proteomes" id="UP000317374">
    <property type="component" value="Unassembled WGS sequence"/>
</dbReference>
<evidence type="ECO:0000313" key="5">
    <source>
        <dbReference type="EMBL" id="VUS43190.1"/>
    </source>
</evidence>
<dbReference type="Pfam" id="PF01182">
    <property type="entry name" value="Glucosamine_iso"/>
    <property type="match status" value="1"/>
</dbReference>
<name>A0A564ICI8_9ENTR</name>
<dbReference type="SUPFAM" id="SSF100950">
    <property type="entry name" value="NagB/RpiA/CoA transferase-like"/>
    <property type="match status" value="1"/>
</dbReference>
<organism evidence="5 6">
    <name type="scientific">Klebsiella huaxiensis</name>
    <dbReference type="NCBI Taxonomy" id="2153354"/>
    <lineage>
        <taxon>Bacteria</taxon>
        <taxon>Pseudomonadati</taxon>
        <taxon>Pseudomonadota</taxon>
        <taxon>Gammaproteobacteria</taxon>
        <taxon>Enterobacterales</taxon>
        <taxon>Enterobacteriaceae</taxon>
        <taxon>Klebsiella/Raoultella group</taxon>
        <taxon>Klebsiella</taxon>
    </lineage>
</organism>
<dbReference type="Gene3D" id="3.40.50.1360">
    <property type="match status" value="1"/>
</dbReference>
<evidence type="ECO:0000313" key="7">
    <source>
        <dbReference type="Proteomes" id="UP001075001"/>
    </source>
</evidence>
<keyword evidence="7" id="KW-1185">Reference proteome</keyword>
<dbReference type="EC" id="3.5.99.6" evidence="2"/>
<dbReference type="GO" id="GO:0006043">
    <property type="term" value="P:glucosamine catabolic process"/>
    <property type="evidence" value="ECO:0007669"/>
    <property type="project" value="TreeGrafter"/>
</dbReference>
<dbReference type="GO" id="GO:0019262">
    <property type="term" value="P:N-acetylneuraminate catabolic process"/>
    <property type="evidence" value="ECO:0007669"/>
    <property type="project" value="TreeGrafter"/>
</dbReference>
<dbReference type="PANTHER" id="PTHR11280:SF5">
    <property type="entry name" value="GLUCOSAMINE-6-PHOSPHATE ISOMERASE"/>
    <property type="match status" value="1"/>
</dbReference>
<proteinExistence type="predicted"/>
<dbReference type="GO" id="GO:0042802">
    <property type="term" value="F:identical protein binding"/>
    <property type="evidence" value="ECO:0007669"/>
    <property type="project" value="TreeGrafter"/>
</dbReference>
<reference evidence="4" key="2">
    <citation type="submission" date="2023-03" db="EMBL/GenBank/DDBJ databases">
        <title>identification of new KPC variant in Klebsiella huaxiensis from the Hospital Sewage Samples in China.</title>
        <authorList>
            <person name="Wu Y."/>
        </authorList>
    </citation>
    <scope>NUCLEOTIDE SEQUENCE</scope>
    <source>
        <strain evidence="4">ZR-9</strain>
    </source>
</reference>
<dbReference type="AlphaFoldDB" id="A0A564ICI8"/>
<dbReference type="NCBIfam" id="TIGR00502">
    <property type="entry name" value="nagB"/>
    <property type="match status" value="1"/>
</dbReference>